<proteinExistence type="predicted"/>
<accession>A0AAN8Z2N4</accession>
<name>A0AAN8Z2N4_9MAGN</name>
<evidence type="ECO:0000313" key="1">
    <source>
        <dbReference type="EMBL" id="KAK6922381.1"/>
    </source>
</evidence>
<dbReference type="Proteomes" id="UP001370490">
    <property type="component" value="Unassembled WGS sequence"/>
</dbReference>
<organism evidence="1 2">
    <name type="scientific">Dillenia turbinata</name>
    <dbReference type="NCBI Taxonomy" id="194707"/>
    <lineage>
        <taxon>Eukaryota</taxon>
        <taxon>Viridiplantae</taxon>
        <taxon>Streptophyta</taxon>
        <taxon>Embryophyta</taxon>
        <taxon>Tracheophyta</taxon>
        <taxon>Spermatophyta</taxon>
        <taxon>Magnoliopsida</taxon>
        <taxon>eudicotyledons</taxon>
        <taxon>Gunneridae</taxon>
        <taxon>Pentapetalae</taxon>
        <taxon>Dilleniales</taxon>
        <taxon>Dilleniaceae</taxon>
        <taxon>Dillenia</taxon>
    </lineage>
</organism>
<dbReference type="PANTHER" id="PTHR37710">
    <property type="entry name" value="TRANSMEMBRANE PROTEIN"/>
    <property type="match status" value="1"/>
</dbReference>
<dbReference type="PANTHER" id="PTHR37710:SF1">
    <property type="entry name" value="TRANSMEMBRANE PROTEIN"/>
    <property type="match status" value="1"/>
</dbReference>
<sequence>MTKRVAMLAKPAMPFICALLYLWLTLLAFADDRILTLENKTETLFPPGRHLFNKIDELVCTVETLPEKFDDLVYRFPTIVHQIPPLDWALSIVISWLNLLVTVLNNLGSDRTREKEIMVDVSCNVEDNADESMKSLSHLSDGNSEIFCGASSDAPEEDNKANGVAAECSTMRCSYKEALVQGANDQSSENENAEEIEKPVMGTVIKSNDGKDEDVPILELFESGWHMTPKKGASKRKFYKPQQAYPGSSNKIPLAQKPKSMFSLPNMLSTTSVLSIYTTFAASAMLVRTKLKEVQTLTNQLLPQQLRQKILSMIGDPFGKLPSDMTLVINEYNGYTPNEVYQAAEQLTTPLNGLRSTKLRRRRASQLASTMEKLCWISLKKSNSNGN</sequence>
<reference evidence="1 2" key="1">
    <citation type="submission" date="2023-12" db="EMBL/GenBank/DDBJ databases">
        <title>A high-quality genome assembly for Dillenia turbinata (Dilleniales).</title>
        <authorList>
            <person name="Chanderbali A."/>
        </authorList>
    </citation>
    <scope>NUCLEOTIDE SEQUENCE [LARGE SCALE GENOMIC DNA]</scope>
    <source>
        <strain evidence="1">LSX21</strain>
        <tissue evidence="1">Leaf</tissue>
    </source>
</reference>
<gene>
    <name evidence="1" type="ORF">RJ641_012888</name>
</gene>
<comment type="caution">
    <text evidence="1">The sequence shown here is derived from an EMBL/GenBank/DDBJ whole genome shotgun (WGS) entry which is preliminary data.</text>
</comment>
<dbReference type="AlphaFoldDB" id="A0AAN8Z2N4"/>
<evidence type="ECO:0000313" key="2">
    <source>
        <dbReference type="Proteomes" id="UP001370490"/>
    </source>
</evidence>
<dbReference type="EMBL" id="JBAMMX010000019">
    <property type="protein sequence ID" value="KAK6922381.1"/>
    <property type="molecule type" value="Genomic_DNA"/>
</dbReference>
<protein>
    <submittedName>
        <fullName evidence="1">Uncharacterized protein</fullName>
    </submittedName>
</protein>
<keyword evidence="2" id="KW-1185">Reference proteome</keyword>